<protein>
    <submittedName>
        <fullName evidence="1">Uncharacterized protein</fullName>
    </submittedName>
</protein>
<dbReference type="EMBL" id="RXHU01000062">
    <property type="protein sequence ID" value="RTE07920.1"/>
    <property type="molecule type" value="Genomic_DNA"/>
</dbReference>
<reference evidence="1 2" key="1">
    <citation type="submission" date="2018-12" db="EMBL/GenBank/DDBJ databases">
        <title>Bacillus ochoae sp. nov., Paenibacillus whitsoniae sp. nov., Paenibacillus spiritus sp. nov. Isolated from the Mars Exploration Rover during spacecraft assembly.</title>
        <authorList>
            <person name="Seuylemezian A."/>
            <person name="Vaishampayan P."/>
        </authorList>
    </citation>
    <scope>NUCLEOTIDE SEQUENCE [LARGE SCALE GENOMIC DNA]</scope>
    <source>
        <strain evidence="1 2">MER 54</strain>
    </source>
</reference>
<dbReference type="Gene3D" id="3.40.50.720">
    <property type="entry name" value="NAD(P)-binding Rossmann-like Domain"/>
    <property type="match status" value="1"/>
</dbReference>
<keyword evidence="2" id="KW-1185">Reference proteome</keyword>
<dbReference type="RefSeq" id="WP_126142992.1">
    <property type="nucleotide sequence ID" value="NZ_RXHU01000062.1"/>
</dbReference>
<sequence>MYKNLTIATSIAPFNLSVQKQAISSWLNCGFRVVSINSIEEIKILQTEFSNVEFVETKSNAANKYGKPYIYFDNFLDYFSSADSKICGIVNSDIHFINFSDQLFQFIIGQSNQSIVYGSRIDIDSIVNLHGDVYELGLDFFFFDKDIIPLYPKNEFCIGLPWWDYWAVLAPILKGITAKRLITPFAYHIKHSINWNKDYWYSLGITLSQFINTHTIKNDEDLGEFGYSVLDFIEKSSSYINLSDRVKTKRILFVYDNKGIQSSESKTYESIVNQTYPNKSIVFGNNQDNFHDQVEYDYISYIQEGSILHPNYAEIMLSFNNDPDIIFCNFKVNKTRTSIFYLSSSVSEEGEVSRHYNSNMVYKRGVFLRDGIIRGEKKGSKACFVGHSLVHTNYTSYIENLLQGKKNIFIYGCGGHTKQLIELVDFSSFDLKGIIDSNPSGNYFEGYPVYAANEINNLVVGCILISSFSFESEIYEQLIKVINKGKIIRIYNNT</sequence>
<evidence type="ECO:0000313" key="2">
    <source>
        <dbReference type="Proteomes" id="UP000276128"/>
    </source>
</evidence>
<organism evidence="1 2">
    <name type="scientific">Paenibacillus whitsoniae</name>
    <dbReference type="NCBI Taxonomy" id="2496558"/>
    <lineage>
        <taxon>Bacteria</taxon>
        <taxon>Bacillati</taxon>
        <taxon>Bacillota</taxon>
        <taxon>Bacilli</taxon>
        <taxon>Bacillales</taxon>
        <taxon>Paenibacillaceae</taxon>
        <taxon>Paenibacillus</taxon>
    </lineage>
</organism>
<proteinExistence type="predicted"/>
<evidence type="ECO:0000313" key="1">
    <source>
        <dbReference type="EMBL" id="RTE07920.1"/>
    </source>
</evidence>
<dbReference type="OrthoDB" id="9794407at2"/>
<accession>A0A3S0CSS8</accession>
<comment type="caution">
    <text evidence="1">The sequence shown here is derived from an EMBL/GenBank/DDBJ whole genome shotgun (WGS) entry which is preliminary data.</text>
</comment>
<dbReference type="AlphaFoldDB" id="A0A3S0CSS8"/>
<name>A0A3S0CSS8_9BACL</name>
<gene>
    <name evidence="1" type="ORF">EJQ19_19935</name>
</gene>
<dbReference type="Proteomes" id="UP000276128">
    <property type="component" value="Unassembled WGS sequence"/>
</dbReference>